<comment type="similarity">
    <text evidence="2">Belongs to the UPF0496 family.</text>
</comment>
<dbReference type="AlphaFoldDB" id="A0AAW2QFA9"/>
<evidence type="ECO:0000256" key="2">
    <source>
        <dbReference type="ARBA" id="ARBA00009074"/>
    </source>
</evidence>
<proteinExistence type="inferred from homology"/>
<dbReference type="Pfam" id="PF05055">
    <property type="entry name" value="DUF677"/>
    <property type="match status" value="1"/>
</dbReference>
<dbReference type="InterPro" id="IPR007749">
    <property type="entry name" value="DUF677"/>
</dbReference>
<evidence type="ECO:0000256" key="6">
    <source>
        <dbReference type="SAM" id="Phobius"/>
    </source>
</evidence>
<feature type="transmembrane region" description="Helical" evidence="6">
    <location>
        <begin position="223"/>
        <end position="244"/>
    </location>
</feature>
<dbReference type="GO" id="GO:0016020">
    <property type="term" value="C:membrane"/>
    <property type="evidence" value="ECO:0007669"/>
    <property type="project" value="UniProtKB-SubCell"/>
</dbReference>
<name>A0AAW2QFA9_SESRA</name>
<dbReference type="PANTHER" id="PTHR31113:SF20">
    <property type="entry name" value="UPF0496 PROTEIN 2-RELATED"/>
    <property type="match status" value="1"/>
</dbReference>
<organism evidence="7">
    <name type="scientific">Sesamum radiatum</name>
    <name type="common">Black benniseed</name>
    <dbReference type="NCBI Taxonomy" id="300843"/>
    <lineage>
        <taxon>Eukaryota</taxon>
        <taxon>Viridiplantae</taxon>
        <taxon>Streptophyta</taxon>
        <taxon>Embryophyta</taxon>
        <taxon>Tracheophyta</taxon>
        <taxon>Spermatophyta</taxon>
        <taxon>Magnoliopsida</taxon>
        <taxon>eudicotyledons</taxon>
        <taxon>Gunneridae</taxon>
        <taxon>Pentapetalae</taxon>
        <taxon>asterids</taxon>
        <taxon>lamiids</taxon>
        <taxon>Lamiales</taxon>
        <taxon>Pedaliaceae</taxon>
        <taxon>Sesamum</taxon>
    </lineage>
</organism>
<evidence type="ECO:0000256" key="1">
    <source>
        <dbReference type="ARBA" id="ARBA00004370"/>
    </source>
</evidence>
<dbReference type="PANTHER" id="PTHR31113">
    <property type="entry name" value="UPF0496 PROTEIN 3-RELATED"/>
    <property type="match status" value="1"/>
</dbReference>
<reference evidence="7" key="1">
    <citation type="submission" date="2020-06" db="EMBL/GenBank/DDBJ databases">
        <authorList>
            <person name="Li T."/>
            <person name="Hu X."/>
            <person name="Zhang T."/>
            <person name="Song X."/>
            <person name="Zhang H."/>
            <person name="Dai N."/>
            <person name="Sheng W."/>
            <person name="Hou X."/>
            <person name="Wei L."/>
        </authorList>
    </citation>
    <scope>NUCLEOTIDE SEQUENCE</scope>
    <source>
        <strain evidence="7">G02</strain>
        <tissue evidence="7">Leaf</tissue>
    </source>
</reference>
<sequence>MYSQIRKTLCSKLMIKSPLPKQGRHGKEDVVDSLMRKPNVNEEYKEAFRTKSYIEICNKVQDQLEMRSLTSGDLDLDHVHDDEEGRQYLRLSEYLLQPHQETLTSMFDHMTSNHHQFLLNYFNISLEATKICESLFTNVHQARNGYRAIKTVTKLMKRDSGNRTHNHYHRAYKTLASFARRGNPFPTTTLEKFLVLHDNHVNLLQELTSQHRKTKRRTKFIRLIKRGMTSFIVTACGALVIAFLVLAMHIATAGLAAAPGLVIICTLGLFMMKKTRRDEREWNVARLDEVVEQLDMAARGVYIMMNDFDTMSRLVRRLHDEMEHRKFVAEICVRKGKNEMLKEVIEREFQMHECCFLEQLEELEKQICLCFLDINRSRRLLVREMVKWC</sequence>
<accession>A0AAW2QFA9</accession>
<protein>
    <submittedName>
        <fullName evidence="7">Uncharacterized protein</fullName>
    </submittedName>
</protein>
<keyword evidence="3 6" id="KW-0812">Transmembrane</keyword>
<evidence type="ECO:0000256" key="3">
    <source>
        <dbReference type="ARBA" id="ARBA00022692"/>
    </source>
</evidence>
<reference evidence="7" key="2">
    <citation type="journal article" date="2024" name="Plant">
        <title>Genomic evolution and insights into agronomic trait innovations of Sesamum species.</title>
        <authorList>
            <person name="Miao H."/>
            <person name="Wang L."/>
            <person name="Qu L."/>
            <person name="Liu H."/>
            <person name="Sun Y."/>
            <person name="Le M."/>
            <person name="Wang Q."/>
            <person name="Wei S."/>
            <person name="Zheng Y."/>
            <person name="Lin W."/>
            <person name="Duan Y."/>
            <person name="Cao H."/>
            <person name="Xiong S."/>
            <person name="Wang X."/>
            <person name="Wei L."/>
            <person name="Li C."/>
            <person name="Ma Q."/>
            <person name="Ju M."/>
            <person name="Zhao R."/>
            <person name="Li G."/>
            <person name="Mu C."/>
            <person name="Tian Q."/>
            <person name="Mei H."/>
            <person name="Zhang T."/>
            <person name="Gao T."/>
            <person name="Zhang H."/>
        </authorList>
    </citation>
    <scope>NUCLEOTIDE SEQUENCE</scope>
    <source>
        <strain evidence="7">G02</strain>
    </source>
</reference>
<keyword evidence="5 6" id="KW-0472">Membrane</keyword>
<evidence type="ECO:0000313" key="7">
    <source>
        <dbReference type="EMBL" id="KAL0366008.1"/>
    </source>
</evidence>
<evidence type="ECO:0000256" key="4">
    <source>
        <dbReference type="ARBA" id="ARBA00022989"/>
    </source>
</evidence>
<feature type="transmembrane region" description="Helical" evidence="6">
    <location>
        <begin position="250"/>
        <end position="270"/>
    </location>
</feature>
<dbReference type="EMBL" id="JACGWJ010000015">
    <property type="protein sequence ID" value="KAL0366008.1"/>
    <property type="molecule type" value="Genomic_DNA"/>
</dbReference>
<evidence type="ECO:0000256" key="5">
    <source>
        <dbReference type="ARBA" id="ARBA00023136"/>
    </source>
</evidence>
<keyword evidence="4 6" id="KW-1133">Transmembrane helix</keyword>
<comment type="caution">
    <text evidence="7">The sequence shown here is derived from an EMBL/GenBank/DDBJ whole genome shotgun (WGS) entry which is preliminary data.</text>
</comment>
<comment type="subcellular location">
    <subcellularLocation>
        <location evidence="1">Membrane</location>
    </subcellularLocation>
</comment>
<gene>
    <name evidence="7" type="ORF">Sradi_3490900</name>
</gene>